<gene>
    <name evidence="1" type="ORF">H6P81_001976</name>
</gene>
<protein>
    <submittedName>
        <fullName evidence="1">Uncharacterized protein</fullName>
    </submittedName>
</protein>
<organism evidence="1 2">
    <name type="scientific">Aristolochia fimbriata</name>
    <name type="common">White veined hardy Dutchman's pipe vine</name>
    <dbReference type="NCBI Taxonomy" id="158543"/>
    <lineage>
        <taxon>Eukaryota</taxon>
        <taxon>Viridiplantae</taxon>
        <taxon>Streptophyta</taxon>
        <taxon>Embryophyta</taxon>
        <taxon>Tracheophyta</taxon>
        <taxon>Spermatophyta</taxon>
        <taxon>Magnoliopsida</taxon>
        <taxon>Magnoliidae</taxon>
        <taxon>Piperales</taxon>
        <taxon>Aristolochiaceae</taxon>
        <taxon>Aristolochia</taxon>
    </lineage>
</organism>
<accession>A0AAV7F938</accession>
<name>A0AAV7F938_ARIFI</name>
<sequence length="106" mass="11996">MNFDDFYKFQRLWPSHRREVQFRQLGHHTEERARTRIRPGRPNSNLTDFFGELNVSFALSSFTATDSFSRLFATLLTGTGCLGLETLDLGFAVCVLPTDPAGDDPP</sequence>
<dbReference type="EMBL" id="JAINDJ010000002">
    <property type="protein sequence ID" value="KAG9457468.1"/>
    <property type="molecule type" value="Genomic_DNA"/>
</dbReference>
<keyword evidence="2" id="KW-1185">Reference proteome</keyword>
<comment type="caution">
    <text evidence="1">The sequence shown here is derived from an EMBL/GenBank/DDBJ whole genome shotgun (WGS) entry which is preliminary data.</text>
</comment>
<evidence type="ECO:0000313" key="1">
    <source>
        <dbReference type="EMBL" id="KAG9457468.1"/>
    </source>
</evidence>
<reference evidence="1 2" key="1">
    <citation type="submission" date="2021-07" db="EMBL/GenBank/DDBJ databases">
        <title>The Aristolochia fimbriata genome: insights into angiosperm evolution, floral development and chemical biosynthesis.</title>
        <authorList>
            <person name="Jiao Y."/>
        </authorList>
    </citation>
    <scope>NUCLEOTIDE SEQUENCE [LARGE SCALE GENOMIC DNA]</scope>
    <source>
        <strain evidence="1">IBCAS-2021</strain>
        <tissue evidence="1">Leaf</tissue>
    </source>
</reference>
<dbReference type="AlphaFoldDB" id="A0AAV7F938"/>
<dbReference type="Proteomes" id="UP000825729">
    <property type="component" value="Unassembled WGS sequence"/>
</dbReference>
<evidence type="ECO:0000313" key="2">
    <source>
        <dbReference type="Proteomes" id="UP000825729"/>
    </source>
</evidence>
<proteinExistence type="predicted"/>